<dbReference type="AlphaFoldDB" id="A0AAW1I934"/>
<gene>
    <name evidence="1" type="ORF">QE152_g37646</name>
</gene>
<protein>
    <submittedName>
        <fullName evidence="1">Uncharacterized protein</fullName>
    </submittedName>
</protein>
<evidence type="ECO:0000313" key="1">
    <source>
        <dbReference type="EMBL" id="KAK9685837.1"/>
    </source>
</evidence>
<proteinExistence type="predicted"/>
<name>A0AAW1I934_POPJA</name>
<comment type="caution">
    <text evidence="1">The sequence shown here is derived from an EMBL/GenBank/DDBJ whole genome shotgun (WGS) entry which is preliminary data.</text>
</comment>
<keyword evidence="2" id="KW-1185">Reference proteome</keyword>
<evidence type="ECO:0000313" key="2">
    <source>
        <dbReference type="Proteomes" id="UP001458880"/>
    </source>
</evidence>
<sequence>MGGDHSRGKYKCNLAESGKLFYYGNDKTCETGILSQSRSNFRAKFSVEIQRAISTEPGGRCVLDFKSESVEFPGEIQRAISTEPGGRCVLEASRISKLAFMSLVSLKEVFETSSDVLWGKSCSCFL</sequence>
<reference evidence="1 2" key="1">
    <citation type="journal article" date="2024" name="BMC Genomics">
        <title>De novo assembly and annotation of Popillia japonica's genome with initial clues to its potential as an invasive pest.</title>
        <authorList>
            <person name="Cucini C."/>
            <person name="Boschi S."/>
            <person name="Funari R."/>
            <person name="Cardaioli E."/>
            <person name="Iannotti N."/>
            <person name="Marturano G."/>
            <person name="Paoli F."/>
            <person name="Bruttini M."/>
            <person name="Carapelli A."/>
            <person name="Frati F."/>
            <person name="Nardi F."/>
        </authorList>
    </citation>
    <scope>NUCLEOTIDE SEQUENCE [LARGE SCALE GENOMIC DNA]</scope>
    <source>
        <strain evidence="1">DMR45628</strain>
    </source>
</reference>
<dbReference type="Proteomes" id="UP001458880">
    <property type="component" value="Unassembled WGS sequence"/>
</dbReference>
<organism evidence="1 2">
    <name type="scientific">Popillia japonica</name>
    <name type="common">Japanese beetle</name>
    <dbReference type="NCBI Taxonomy" id="7064"/>
    <lineage>
        <taxon>Eukaryota</taxon>
        <taxon>Metazoa</taxon>
        <taxon>Ecdysozoa</taxon>
        <taxon>Arthropoda</taxon>
        <taxon>Hexapoda</taxon>
        <taxon>Insecta</taxon>
        <taxon>Pterygota</taxon>
        <taxon>Neoptera</taxon>
        <taxon>Endopterygota</taxon>
        <taxon>Coleoptera</taxon>
        <taxon>Polyphaga</taxon>
        <taxon>Scarabaeiformia</taxon>
        <taxon>Scarabaeidae</taxon>
        <taxon>Rutelinae</taxon>
        <taxon>Popillia</taxon>
    </lineage>
</organism>
<accession>A0AAW1I934</accession>
<dbReference type="EMBL" id="JASPKY010000745">
    <property type="protein sequence ID" value="KAK9685837.1"/>
    <property type="molecule type" value="Genomic_DNA"/>
</dbReference>